<evidence type="ECO:0000313" key="2">
    <source>
        <dbReference type="EMBL" id="KAH3686540.1"/>
    </source>
</evidence>
<keyword evidence="1" id="KW-1133">Transmembrane helix</keyword>
<accession>A0A9P8TPS3</accession>
<name>A0A9P8TPS3_WICPI</name>
<evidence type="ECO:0000256" key="1">
    <source>
        <dbReference type="SAM" id="Phobius"/>
    </source>
</evidence>
<feature type="transmembrane region" description="Helical" evidence="1">
    <location>
        <begin position="84"/>
        <end position="104"/>
    </location>
</feature>
<keyword evidence="1" id="KW-0812">Transmembrane</keyword>
<keyword evidence="3" id="KW-1185">Reference proteome</keyword>
<reference evidence="2" key="1">
    <citation type="journal article" date="2021" name="Open Biol.">
        <title>Shared evolutionary footprints suggest mitochondrial oxidative damage underlies multiple complex I losses in fungi.</title>
        <authorList>
            <person name="Schikora-Tamarit M.A."/>
            <person name="Marcet-Houben M."/>
            <person name="Nosek J."/>
            <person name="Gabaldon T."/>
        </authorList>
    </citation>
    <scope>NUCLEOTIDE SEQUENCE</scope>
    <source>
        <strain evidence="2">CBS2887</strain>
    </source>
</reference>
<dbReference type="AlphaFoldDB" id="A0A9P8TPS3"/>
<organism evidence="2 3">
    <name type="scientific">Wickerhamomyces pijperi</name>
    <name type="common">Yeast</name>
    <name type="synonym">Pichia pijperi</name>
    <dbReference type="NCBI Taxonomy" id="599730"/>
    <lineage>
        <taxon>Eukaryota</taxon>
        <taxon>Fungi</taxon>
        <taxon>Dikarya</taxon>
        <taxon>Ascomycota</taxon>
        <taxon>Saccharomycotina</taxon>
        <taxon>Saccharomycetes</taxon>
        <taxon>Phaffomycetales</taxon>
        <taxon>Wickerhamomycetaceae</taxon>
        <taxon>Wickerhamomyces</taxon>
    </lineage>
</organism>
<evidence type="ECO:0000313" key="3">
    <source>
        <dbReference type="Proteomes" id="UP000774326"/>
    </source>
</evidence>
<gene>
    <name evidence="2" type="ORF">WICPIJ_002481</name>
</gene>
<comment type="caution">
    <text evidence="2">The sequence shown here is derived from an EMBL/GenBank/DDBJ whole genome shotgun (WGS) entry which is preliminary data.</text>
</comment>
<dbReference type="Proteomes" id="UP000774326">
    <property type="component" value="Unassembled WGS sequence"/>
</dbReference>
<sequence length="142" mass="15074">MGEIGSVDVGFLAITGDLFILGGVDKGGVDDFFNGCCLIFIGEDVGVAFCLDALTVEVCLLVVSVATFPAAAAVTVDFFDLSNFFVFISASIHVISLPILNSAWPSNNFRVWNLGIDEMNISKSKATSSKIKYPECNCSSNS</sequence>
<proteinExistence type="predicted"/>
<keyword evidence="1" id="KW-0472">Membrane</keyword>
<reference evidence="2" key="2">
    <citation type="submission" date="2021-01" db="EMBL/GenBank/DDBJ databases">
        <authorList>
            <person name="Schikora-Tamarit M.A."/>
        </authorList>
    </citation>
    <scope>NUCLEOTIDE SEQUENCE</scope>
    <source>
        <strain evidence="2">CBS2887</strain>
    </source>
</reference>
<feature type="transmembrane region" description="Helical" evidence="1">
    <location>
        <begin position="58"/>
        <end position="78"/>
    </location>
</feature>
<protein>
    <submittedName>
        <fullName evidence="2">Uncharacterized protein</fullName>
    </submittedName>
</protein>
<dbReference type="EMBL" id="JAEUBG010001342">
    <property type="protein sequence ID" value="KAH3686540.1"/>
    <property type="molecule type" value="Genomic_DNA"/>
</dbReference>